<protein>
    <submittedName>
        <fullName evidence="5">Flavin reductase</fullName>
    </submittedName>
</protein>
<dbReference type="Gene3D" id="2.30.110.10">
    <property type="entry name" value="Electron Transport, Fmn-binding Protein, Chain A"/>
    <property type="match status" value="1"/>
</dbReference>
<accession>A0A9D2FGA8</accession>
<comment type="caution">
    <text evidence="5">The sequence shown here is derived from an EMBL/GenBank/DDBJ whole genome shotgun (WGS) entry which is preliminary data.</text>
</comment>
<dbReference type="GO" id="GO:0010181">
    <property type="term" value="F:FMN binding"/>
    <property type="evidence" value="ECO:0007669"/>
    <property type="project" value="InterPro"/>
</dbReference>
<dbReference type="Proteomes" id="UP000824065">
    <property type="component" value="Unassembled WGS sequence"/>
</dbReference>
<sequence length="216" mass="24360">MKKTYSALPASMKNMEMYGFHWMEFVLSIPSPLYIITSYKSNGLSNACMQSWTTFTGGKNGYFAIVSAVSKYGHLYQTLHGTGEAVINFMSADLYDRCMSTCRNNGFDTDEIAAASLTAVRADQVNAPLIQECFMNLECRFKWEKEIAEGDDHVLACLEIVSAHIDERHLDEHDLGRTGETGILYNIHHPIHPEHFAGTAHDYLGVVQKIRDYAEY</sequence>
<dbReference type="InterPro" id="IPR052174">
    <property type="entry name" value="Flavoredoxin"/>
</dbReference>
<comment type="cofactor">
    <cofactor evidence="1">
        <name>FMN</name>
        <dbReference type="ChEBI" id="CHEBI:58210"/>
    </cofactor>
</comment>
<dbReference type="AlphaFoldDB" id="A0A9D2FGA8"/>
<reference evidence="5" key="1">
    <citation type="journal article" date="2021" name="PeerJ">
        <title>Extensive microbial diversity within the chicken gut microbiome revealed by metagenomics and culture.</title>
        <authorList>
            <person name="Gilroy R."/>
            <person name="Ravi A."/>
            <person name="Getino M."/>
            <person name="Pursley I."/>
            <person name="Horton D.L."/>
            <person name="Alikhan N.F."/>
            <person name="Baker D."/>
            <person name="Gharbi K."/>
            <person name="Hall N."/>
            <person name="Watson M."/>
            <person name="Adriaenssens E.M."/>
            <person name="Foster-Nyarko E."/>
            <person name="Jarju S."/>
            <person name="Secka A."/>
            <person name="Antonio M."/>
            <person name="Oren A."/>
            <person name="Chaudhuri R.R."/>
            <person name="La Ragione R."/>
            <person name="Hildebrand F."/>
            <person name="Pallen M.J."/>
        </authorList>
    </citation>
    <scope>NUCLEOTIDE SEQUENCE</scope>
    <source>
        <strain evidence="5">ChiBcec16-3735</strain>
    </source>
</reference>
<dbReference type="SUPFAM" id="SSF50475">
    <property type="entry name" value="FMN-binding split barrel"/>
    <property type="match status" value="1"/>
</dbReference>
<comment type="similarity">
    <text evidence="3">Belongs to the flavoredoxin family.</text>
</comment>
<reference evidence="5" key="2">
    <citation type="submission" date="2021-04" db="EMBL/GenBank/DDBJ databases">
        <authorList>
            <person name="Gilroy R."/>
        </authorList>
    </citation>
    <scope>NUCLEOTIDE SEQUENCE</scope>
    <source>
        <strain evidence="5">ChiBcec16-3735</strain>
    </source>
</reference>
<organism evidence="5 6">
    <name type="scientific">Candidatus Faecalibacterium gallistercoris</name>
    <dbReference type="NCBI Taxonomy" id="2838579"/>
    <lineage>
        <taxon>Bacteria</taxon>
        <taxon>Bacillati</taxon>
        <taxon>Bacillota</taxon>
        <taxon>Clostridia</taxon>
        <taxon>Eubacteriales</taxon>
        <taxon>Oscillospiraceae</taxon>
        <taxon>Faecalibacterium</taxon>
    </lineage>
</organism>
<keyword evidence="2" id="KW-0285">Flavoprotein</keyword>
<dbReference type="EMBL" id="DXBJ01000032">
    <property type="protein sequence ID" value="HIZ57902.1"/>
    <property type="molecule type" value="Genomic_DNA"/>
</dbReference>
<dbReference type="PANTHER" id="PTHR43567:SF1">
    <property type="entry name" value="FLAVOREDOXIN"/>
    <property type="match status" value="1"/>
</dbReference>
<dbReference type="PANTHER" id="PTHR43567">
    <property type="entry name" value="FLAVOREDOXIN-RELATED-RELATED"/>
    <property type="match status" value="1"/>
</dbReference>
<evidence type="ECO:0000256" key="1">
    <source>
        <dbReference type="ARBA" id="ARBA00001917"/>
    </source>
</evidence>
<dbReference type="InterPro" id="IPR012349">
    <property type="entry name" value="Split_barrel_FMN-bd"/>
</dbReference>
<gene>
    <name evidence="5" type="ORF">H9725_04890</name>
</gene>
<proteinExistence type="inferred from homology"/>
<evidence type="ECO:0000313" key="5">
    <source>
        <dbReference type="EMBL" id="HIZ57902.1"/>
    </source>
</evidence>
<evidence type="ECO:0000256" key="3">
    <source>
        <dbReference type="ARBA" id="ARBA00038054"/>
    </source>
</evidence>
<feature type="domain" description="Flavin reductase like" evidence="4">
    <location>
        <begin position="28"/>
        <end position="171"/>
    </location>
</feature>
<evidence type="ECO:0000259" key="4">
    <source>
        <dbReference type="Pfam" id="PF01613"/>
    </source>
</evidence>
<name>A0A9D2FGA8_9FIRM</name>
<dbReference type="InterPro" id="IPR002563">
    <property type="entry name" value="Flavin_Rdtase-like_dom"/>
</dbReference>
<dbReference type="GO" id="GO:0016646">
    <property type="term" value="F:oxidoreductase activity, acting on the CH-NH group of donors, NAD or NADP as acceptor"/>
    <property type="evidence" value="ECO:0007669"/>
    <property type="project" value="UniProtKB-ARBA"/>
</dbReference>
<evidence type="ECO:0000313" key="6">
    <source>
        <dbReference type="Proteomes" id="UP000824065"/>
    </source>
</evidence>
<dbReference type="Pfam" id="PF01613">
    <property type="entry name" value="Flavin_Reduct"/>
    <property type="match status" value="1"/>
</dbReference>
<evidence type="ECO:0000256" key="2">
    <source>
        <dbReference type="ARBA" id="ARBA00022630"/>
    </source>
</evidence>